<reference evidence="1 2" key="1">
    <citation type="submission" date="2015-04" db="EMBL/GenBank/DDBJ databases">
        <title>Draft genome of the roundworm Trichinella nativa.</title>
        <authorList>
            <person name="Mitreva M."/>
        </authorList>
    </citation>
    <scope>NUCLEOTIDE SEQUENCE [LARGE SCALE GENOMIC DNA]</scope>
    <source>
        <strain evidence="1 2">ISS45</strain>
    </source>
</reference>
<gene>
    <name evidence="1" type="ORF">D917_10451</name>
</gene>
<dbReference type="Proteomes" id="UP000243006">
    <property type="component" value="Unassembled WGS sequence"/>
</dbReference>
<accession>A0A1Y3EE58</accession>
<dbReference type="AlphaFoldDB" id="A0A1Y3EE58"/>
<proteinExistence type="predicted"/>
<evidence type="ECO:0000313" key="1">
    <source>
        <dbReference type="EMBL" id="OUC42106.1"/>
    </source>
</evidence>
<comment type="caution">
    <text evidence="1">The sequence shown here is derived from an EMBL/GenBank/DDBJ whole genome shotgun (WGS) entry which is preliminary data.</text>
</comment>
<evidence type="ECO:0000313" key="2">
    <source>
        <dbReference type="Proteomes" id="UP000243006"/>
    </source>
</evidence>
<sequence>MQRRRYQIAESTIRHRPHRRWERLVKLRFSTGPRANGCMIWAPDSKLMGQYRSGYVILLPL</sequence>
<organism evidence="1 2">
    <name type="scientific">Trichinella nativa</name>
    <dbReference type="NCBI Taxonomy" id="6335"/>
    <lineage>
        <taxon>Eukaryota</taxon>
        <taxon>Metazoa</taxon>
        <taxon>Ecdysozoa</taxon>
        <taxon>Nematoda</taxon>
        <taxon>Enoplea</taxon>
        <taxon>Dorylaimia</taxon>
        <taxon>Trichinellida</taxon>
        <taxon>Trichinellidae</taxon>
        <taxon>Trichinella</taxon>
    </lineage>
</organism>
<name>A0A1Y3EE58_9BILA</name>
<protein>
    <submittedName>
        <fullName evidence="1">Uncharacterized protein</fullName>
    </submittedName>
</protein>
<dbReference type="EMBL" id="LVZM01018182">
    <property type="protein sequence ID" value="OUC42106.1"/>
    <property type="molecule type" value="Genomic_DNA"/>
</dbReference>